<dbReference type="RefSeq" id="WP_264282213.1">
    <property type="nucleotide sequence ID" value="NZ_CP107006.1"/>
</dbReference>
<name>A0ABY6J3Q3_9BACT</name>
<sequence length="675" mass="75144">MHIRFLYRFILITLIGMAGHLYANAQDTINLVRSGRLNVLVREGLTRVYSDTVNGKIIQAEFSHGTTLLYADSAIRSNNENKIDAYGHVHINNNDSVHTYSDIVNFDGNTKIATLRGNARLVQGGVVITSPEMIYDMNAKIGSYINGGKLVNEGSTLTSREAFYYTEPRDVYFRGNVVLVNPDYTLSTDTLLYNTETKIATIVAPTTINDGKRITYVTSGYYNTNTGQGDFEGRPLITDSTGDFTADRINVDKMNGVAIAIGNMVWRDTVNKIILLGNYGQVNQTDRSVLATQRPVAITYSEKDSLFMTGDTMFSGVILPDTAKVFPKDSLLSVHAPDMEADSLVQSTDSAADAFRDRADAAIDSVPNAFRQRADAAIAGRDSIPRRVNAGMDSVAKRIDAARDSIPKQIAAASDAIPKQIDAARDSIRQRVDATIAVRKDSLPKVTAMRPQRDSLPLKRTMDMPGAITFKTDSLPSDSAATPKDTTEKRYIKAYHNVRIFSDSLQAVCDSAYYSSVDSVFRMFKEPVIWVKELQMSGDTVYLFTKDKKADRMLLDQSGLLASEVTPGFYNQIKGNTITGYFRESKLYYMRIYGNAESIVFQQDQDSAFTNVQRSTCAIIDMHFVDGELEYIVNIKDHEGGIYPFTQFPIDQRTLSNFKWEGNRRPKSRYSLIGN</sequence>
<keyword evidence="4" id="KW-1185">Reference proteome</keyword>
<proteinExistence type="predicted"/>
<evidence type="ECO:0000313" key="3">
    <source>
        <dbReference type="EMBL" id="UYQ94295.1"/>
    </source>
</evidence>
<dbReference type="Proteomes" id="UP001162741">
    <property type="component" value="Chromosome"/>
</dbReference>
<protein>
    <submittedName>
        <fullName evidence="3">LPS export ABC transporter periplasmic protein LptC</fullName>
    </submittedName>
</protein>
<gene>
    <name evidence="3" type="primary">lptC</name>
    <name evidence="3" type="ORF">MKQ68_04210</name>
</gene>
<evidence type="ECO:0000313" key="4">
    <source>
        <dbReference type="Proteomes" id="UP001162741"/>
    </source>
</evidence>
<evidence type="ECO:0000259" key="2">
    <source>
        <dbReference type="Pfam" id="PF13100"/>
    </source>
</evidence>
<evidence type="ECO:0000256" key="1">
    <source>
        <dbReference type="ARBA" id="ARBA00022729"/>
    </source>
</evidence>
<reference evidence="3" key="1">
    <citation type="submission" date="2022-10" db="EMBL/GenBank/DDBJ databases">
        <title>Chitinophaga sp. nov., isolated from soil.</title>
        <authorList>
            <person name="Jeon C.O."/>
        </authorList>
    </citation>
    <scope>NUCLEOTIDE SEQUENCE</scope>
    <source>
        <strain evidence="3">R8</strain>
    </source>
</reference>
<dbReference type="Gene3D" id="2.60.450.10">
    <property type="entry name" value="Lipopolysaccharide (LPS) transport protein A like domain"/>
    <property type="match status" value="2"/>
</dbReference>
<dbReference type="EMBL" id="CP107006">
    <property type="protein sequence ID" value="UYQ94295.1"/>
    <property type="molecule type" value="Genomic_DNA"/>
</dbReference>
<dbReference type="InterPro" id="IPR052037">
    <property type="entry name" value="LPS_export_LptA"/>
</dbReference>
<organism evidence="3 4">
    <name type="scientific">Chitinophaga horti</name>
    <dbReference type="NCBI Taxonomy" id="2920382"/>
    <lineage>
        <taxon>Bacteria</taxon>
        <taxon>Pseudomonadati</taxon>
        <taxon>Bacteroidota</taxon>
        <taxon>Chitinophagia</taxon>
        <taxon>Chitinophagales</taxon>
        <taxon>Chitinophagaceae</taxon>
        <taxon>Chitinophaga</taxon>
    </lineage>
</organism>
<accession>A0ABY6J3Q3</accession>
<keyword evidence="1" id="KW-0732">Signal</keyword>
<dbReference type="PANTHER" id="PTHR36504:SF1">
    <property type="entry name" value="LIPOPOLYSACCHARIDE EXPORT SYSTEM PROTEIN LPTA"/>
    <property type="match status" value="1"/>
</dbReference>
<dbReference type="Pfam" id="PF13100">
    <property type="entry name" value="OstA_2"/>
    <property type="match status" value="1"/>
</dbReference>
<feature type="domain" description="Organic solvent tolerance-like N-terminal" evidence="2">
    <location>
        <begin position="60"/>
        <end position="189"/>
    </location>
</feature>
<dbReference type="InterPro" id="IPR005653">
    <property type="entry name" value="OstA-like_N"/>
</dbReference>
<dbReference type="PANTHER" id="PTHR36504">
    <property type="entry name" value="LIPOPOLYSACCHARIDE EXPORT SYSTEM PROTEIN LPTA"/>
    <property type="match status" value="1"/>
</dbReference>